<name>A0A9P5L3T5_9HYPO</name>
<accession>A0A9P5L3T5</accession>
<evidence type="ECO:0000313" key="3">
    <source>
        <dbReference type="Proteomes" id="UP000722485"/>
    </source>
</evidence>
<dbReference type="AlphaFoldDB" id="A0A9P5L3T5"/>
<evidence type="ECO:0000256" key="1">
    <source>
        <dbReference type="SAM" id="MobiDB-lite"/>
    </source>
</evidence>
<dbReference type="Proteomes" id="UP000722485">
    <property type="component" value="Unassembled WGS sequence"/>
</dbReference>
<sequence>MTSTFTYDLQSIAVLATDPALYWSGINETSPKIFPNALMVDYIGMVAMNEANWEDLSAELCTLALDLDIYTVSENCDISKRRSPLLPSNSKALRLSSDKRPL</sequence>
<reference evidence="2" key="1">
    <citation type="submission" date="2020-03" db="EMBL/GenBank/DDBJ databases">
        <title>Draft Genome Sequence of Cylindrodendrum hubeiense.</title>
        <authorList>
            <person name="Buettner E."/>
            <person name="Kellner H."/>
        </authorList>
    </citation>
    <scope>NUCLEOTIDE SEQUENCE</scope>
    <source>
        <strain evidence="2">IHI 201604</strain>
    </source>
</reference>
<gene>
    <name evidence="2" type="ORF">G7Z17_g11600</name>
</gene>
<comment type="caution">
    <text evidence="2">The sequence shown here is derived from an EMBL/GenBank/DDBJ whole genome shotgun (WGS) entry which is preliminary data.</text>
</comment>
<dbReference type="OrthoDB" id="1046782at2759"/>
<evidence type="ECO:0000313" key="2">
    <source>
        <dbReference type="EMBL" id="KAF7542404.1"/>
    </source>
</evidence>
<organism evidence="2 3">
    <name type="scientific">Cylindrodendrum hubeiense</name>
    <dbReference type="NCBI Taxonomy" id="595255"/>
    <lineage>
        <taxon>Eukaryota</taxon>
        <taxon>Fungi</taxon>
        <taxon>Dikarya</taxon>
        <taxon>Ascomycota</taxon>
        <taxon>Pezizomycotina</taxon>
        <taxon>Sordariomycetes</taxon>
        <taxon>Hypocreomycetidae</taxon>
        <taxon>Hypocreales</taxon>
        <taxon>Nectriaceae</taxon>
        <taxon>Cylindrodendrum</taxon>
    </lineage>
</organism>
<proteinExistence type="predicted"/>
<protein>
    <submittedName>
        <fullName evidence="2">Uncharacterized protein</fullName>
    </submittedName>
</protein>
<feature type="region of interest" description="Disordered" evidence="1">
    <location>
        <begin position="82"/>
        <end position="102"/>
    </location>
</feature>
<dbReference type="EMBL" id="JAANBB010000449">
    <property type="protein sequence ID" value="KAF7542404.1"/>
    <property type="molecule type" value="Genomic_DNA"/>
</dbReference>
<keyword evidence="3" id="KW-1185">Reference proteome</keyword>